<dbReference type="PANTHER" id="PTHR30504">
    <property type="entry name" value="GLUCANS BIOSYNTHESIS PROTEIN"/>
    <property type="match status" value="1"/>
</dbReference>
<evidence type="ECO:0000256" key="6">
    <source>
        <dbReference type="SAM" id="SignalP"/>
    </source>
</evidence>
<comment type="pathway">
    <text evidence="2">Glycan metabolism; osmoregulated periplasmic glucan (OPG) biosynthesis.</text>
</comment>
<keyword evidence="9" id="KW-1185">Reference proteome</keyword>
<feature type="signal peptide" evidence="6">
    <location>
        <begin position="1"/>
        <end position="20"/>
    </location>
</feature>
<dbReference type="Proteomes" id="UP000608594">
    <property type="component" value="Unassembled WGS sequence"/>
</dbReference>
<evidence type="ECO:0000256" key="4">
    <source>
        <dbReference type="ARBA" id="ARBA00022764"/>
    </source>
</evidence>
<dbReference type="PIRSF" id="PIRSF006281">
    <property type="entry name" value="MdoG"/>
    <property type="match status" value="1"/>
</dbReference>
<dbReference type="InterPro" id="IPR014718">
    <property type="entry name" value="GH-type_carb-bd"/>
</dbReference>
<dbReference type="Pfam" id="PF04349">
    <property type="entry name" value="MdoG"/>
    <property type="match status" value="1"/>
</dbReference>
<dbReference type="Gene3D" id="2.70.98.10">
    <property type="match status" value="1"/>
</dbReference>
<evidence type="ECO:0000256" key="1">
    <source>
        <dbReference type="ARBA" id="ARBA00004418"/>
    </source>
</evidence>
<dbReference type="InterPro" id="IPR014756">
    <property type="entry name" value="Ig_E-set"/>
</dbReference>
<sequence>MKRRQFLNAATAIAAGGTFAATKVQAQSEPQVQAQSEADNAEADNPPAAATTVFGFEEVAALAAERARGVYKQPVAEQVGSFADLNYDQYRGIRFRRDADPLGGSGRFSMDLLPPGAIFYEPVNISIVRDGVPHKLVFDPKLLEFDPSQFPEGADTETVGEMGWSGFRLRTVLNRPGVMDEFLVFQGATYYRAVARGTIYGLSARGLAIKTGSPDGEEFPLFTDFWIHQPDPASEWVRIHALLDSKSVSAAYQFDINPGAVTMVRTRVALFPRVELQNTGIAPLTSMFWFSPASRRVVDDYRPAVHDSDGLQMHTGAGQALWRTLGSHKNLQISSFVDNSPRGFGLIQRNRNFAEYEDAEAMYNLRPSVWIQPEGDWGEGEVRLIEIPVENEFNDNIVSYWLPKKPMARDERHEYRYRLSFAPLPPNDVPLAKVRQVRSGRSINVETTRSVIVDFDLALFTNELPQSKVTTSAGNIVHAYLKPLPDQGVLRLAFEFEPGDATLADLQAVLTDSDGLALSETWLARWTV</sequence>
<name>A0A926J6J4_9RHOB</name>
<evidence type="ECO:0000256" key="5">
    <source>
        <dbReference type="SAM" id="MobiDB-lite"/>
    </source>
</evidence>
<dbReference type="GO" id="GO:0030288">
    <property type="term" value="C:outer membrane-bounded periplasmic space"/>
    <property type="evidence" value="ECO:0007669"/>
    <property type="project" value="TreeGrafter"/>
</dbReference>
<reference evidence="8" key="1">
    <citation type="submission" date="2020-08" db="EMBL/GenBank/DDBJ databases">
        <title>Paracoccus amoyensis sp. nov., isolated from the surface seawater at coast of Xiamen, Fujian.</title>
        <authorList>
            <person name="Lyu L."/>
        </authorList>
    </citation>
    <scope>NUCLEOTIDE SEQUENCE</scope>
    <source>
        <strain evidence="8">11-3</strain>
    </source>
</reference>
<protein>
    <submittedName>
        <fullName evidence="8">Glucan biosynthesis protein</fullName>
    </submittedName>
</protein>
<proteinExistence type="inferred from homology"/>
<gene>
    <name evidence="8" type="ORF">H4P12_11380</name>
</gene>
<comment type="caution">
    <text evidence="8">The sequence shown here is derived from an EMBL/GenBank/DDBJ whole genome shotgun (WGS) entry which is preliminary data.</text>
</comment>
<organism evidence="8 9">
    <name type="scientific">Paracoccus amoyensis</name>
    <dbReference type="NCBI Taxonomy" id="2760093"/>
    <lineage>
        <taxon>Bacteria</taxon>
        <taxon>Pseudomonadati</taxon>
        <taxon>Pseudomonadota</taxon>
        <taxon>Alphaproteobacteria</taxon>
        <taxon>Rhodobacterales</taxon>
        <taxon>Paracoccaceae</taxon>
        <taxon>Paracoccus</taxon>
    </lineage>
</organism>
<dbReference type="AlphaFoldDB" id="A0A926J6J4"/>
<keyword evidence="4" id="KW-0574">Periplasm</keyword>
<comment type="subcellular location">
    <subcellularLocation>
        <location evidence="1">Periplasm</location>
    </subcellularLocation>
</comment>
<dbReference type="GO" id="GO:0030246">
    <property type="term" value="F:carbohydrate binding"/>
    <property type="evidence" value="ECO:0007669"/>
    <property type="project" value="InterPro"/>
</dbReference>
<dbReference type="InterPro" id="IPR014438">
    <property type="entry name" value="Glucan_biosyn_MdoG/MdoD"/>
</dbReference>
<dbReference type="RefSeq" id="WP_187793786.1">
    <property type="nucleotide sequence ID" value="NZ_JACOQL010000003.1"/>
</dbReference>
<dbReference type="EMBL" id="JACOQL010000003">
    <property type="protein sequence ID" value="MBC9247297.1"/>
    <property type="molecule type" value="Genomic_DNA"/>
</dbReference>
<dbReference type="GO" id="GO:0003824">
    <property type="term" value="F:catalytic activity"/>
    <property type="evidence" value="ECO:0007669"/>
    <property type="project" value="InterPro"/>
</dbReference>
<evidence type="ECO:0000256" key="3">
    <source>
        <dbReference type="ARBA" id="ARBA00009284"/>
    </source>
</evidence>
<dbReference type="SUPFAM" id="SSF74650">
    <property type="entry name" value="Galactose mutarotase-like"/>
    <property type="match status" value="1"/>
</dbReference>
<feature type="chain" id="PRO_5037296140" evidence="6">
    <location>
        <begin position="21"/>
        <end position="528"/>
    </location>
</feature>
<dbReference type="InterPro" id="IPR013783">
    <property type="entry name" value="Ig-like_fold"/>
</dbReference>
<dbReference type="PANTHER" id="PTHR30504:SF2">
    <property type="entry name" value="GLUCANS BIOSYNTHESIS PROTEIN G"/>
    <property type="match status" value="1"/>
</dbReference>
<feature type="region of interest" description="Disordered" evidence="5">
    <location>
        <begin position="26"/>
        <end position="47"/>
    </location>
</feature>
<dbReference type="Gene3D" id="2.60.40.10">
    <property type="entry name" value="Immunoglobulins"/>
    <property type="match status" value="1"/>
</dbReference>
<evidence type="ECO:0000259" key="7">
    <source>
        <dbReference type="Pfam" id="PF04349"/>
    </source>
</evidence>
<dbReference type="GO" id="GO:0051274">
    <property type="term" value="P:beta-glucan biosynthetic process"/>
    <property type="evidence" value="ECO:0007669"/>
    <property type="project" value="TreeGrafter"/>
</dbReference>
<evidence type="ECO:0000256" key="2">
    <source>
        <dbReference type="ARBA" id="ARBA00005001"/>
    </source>
</evidence>
<dbReference type="SUPFAM" id="SSF81296">
    <property type="entry name" value="E set domains"/>
    <property type="match status" value="1"/>
</dbReference>
<evidence type="ECO:0000313" key="8">
    <source>
        <dbReference type="EMBL" id="MBC9247297.1"/>
    </source>
</evidence>
<keyword evidence="6" id="KW-0732">Signal</keyword>
<comment type="similarity">
    <text evidence="3">Belongs to the OpgD/OpgG family.</text>
</comment>
<dbReference type="InterPro" id="IPR007444">
    <property type="entry name" value="Glucan_biosyn_MdoG_C"/>
</dbReference>
<accession>A0A926J6J4</accession>
<feature type="domain" description="Glucan biosynthesis periplasmic MdoG C-terminal" evidence="7">
    <location>
        <begin position="54"/>
        <end position="526"/>
    </location>
</feature>
<dbReference type="InterPro" id="IPR011013">
    <property type="entry name" value="Gal_mutarotase_sf_dom"/>
</dbReference>
<evidence type="ECO:0000313" key="9">
    <source>
        <dbReference type="Proteomes" id="UP000608594"/>
    </source>
</evidence>
<feature type="compositionally biased region" description="Polar residues" evidence="5">
    <location>
        <begin position="26"/>
        <end position="36"/>
    </location>
</feature>